<evidence type="ECO:0000256" key="4">
    <source>
        <dbReference type="ARBA" id="ARBA00022737"/>
    </source>
</evidence>
<dbReference type="CDD" id="cd19821">
    <property type="entry name" value="Bbox1_BBX-like"/>
    <property type="match status" value="1"/>
</dbReference>
<accession>A0ABR0WRM6</accession>
<keyword evidence="4" id="KW-0677">Repeat</keyword>
<evidence type="ECO:0000256" key="2">
    <source>
        <dbReference type="ARBA" id="ARBA00010024"/>
    </source>
</evidence>
<dbReference type="EMBL" id="JABTTQ020000009">
    <property type="protein sequence ID" value="KAK6149606.1"/>
    <property type="molecule type" value="Genomic_DNA"/>
</dbReference>
<evidence type="ECO:0000256" key="1">
    <source>
        <dbReference type="ARBA" id="ARBA00004123"/>
    </source>
</evidence>
<evidence type="ECO:0000259" key="10">
    <source>
        <dbReference type="PROSITE" id="PS50119"/>
    </source>
</evidence>
<sequence>MGKLCDFCGEQRSMVYCRSDSACLCLSCDRNVHSANALSKRHSRTLVCEKCHCQPAVVRCIEENISLCQNCNWSGHSEASAMDHKRQTINCYYGCPSASEFSSIWSFFSVDRSNCNLEPVSMLLEDGEESQNQCQLMPMDYSTEDGGMDITASDVEQFQSGSPLNHKACSSRIKNPGSTRNTLYQDFNISDIDLSFENYDALFDEPLDEPQQFFENGGIDGLFETGNLHETERNVERAHMATGSSAKKEKMQQACSNQVSGDSITSCKSDQNVGFTGPADSTLSYSFSGLNEECDIGDHPEYGGFSMALIDEHPCTTTCSENQLSSAIRDVAVLRYKEKRKSRMFDKKIRYASRKVRADVRKREKGRFVKAGDPYDYDPLDLIRSQ</sequence>
<comment type="similarity">
    <text evidence="2">Belongs to the CONSTANS family.</text>
</comment>
<gene>
    <name evidence="12" type="ORF">DH2020_017131</name>
</gene>
<dbReference type="InterPro" id="IPR000315">
    <property type="entry name" value="Znf_B-box"/>
</dbReference>
<protein>
    <recommendedName>
        <fullName evidence="14">CONSTANS-like protein</fullName>
    </recommendedName>
</protein>
<dbReference type="InterPro" id="IPR010402">
    <property type="entry name" value="CCT_domain"/>
</dbReference>
<keyword evidence="5 8" id="KW-0863">Zinc-finger</keyword>
<evidence type="ECO:0008006" key="14">
    <source>
        <dbReference type="Google" id="ProtNLM"/>
    </source>
</evidence>
<keyword evidence="6" id="KW-0862">Zinc</keyword>
<organism evidence="12 13">
    <name type="scientific">Rehmannia glutinosa</name>
    <name type="common">Chinese foxglove</name>
    <dbReference type="NCBI Taxonomy" id="99300"/>
    <lineage>
        <taxon>Eukaryota</taxon>
        <taxon>Viridiplantae</taxon>
        <taxon>Streptophyta</taxon>
        <taxon>Embryophyta</taxon>
        <taxon>Tracheophyta</taxon>
        <taxon>Spermatophyta</taxon>
        <taxon>Magnoliopsida</taxon>
        <taxon>eudicotyledons</taxon>
        <taxon>Gunneridae</taxon>
        <taxon>Pentapetalae</taxon>
        <taxon>asterids</taxon>
        <taxon>lamiids</taxon>
        <taxon>Lamiales</taxon>
        <taxon>Orobanchaceae</taxon>
        <taxon>Rehmannieae</taxon>
        <taxon>Rehmannia</taxon>
    </lineage>
</organism>
<evidence type="ECO:0000256" key="6">
    <source>
        <dbReference type="ARBA" id="ARBA00022833"/>
    </source>
</evidence>
<evidence type="ECO:0000256" key="7">
    <source>
        <dbReference type="ARBA" id="ARBA00023242"/>
    </source>
</evidence>
<evidence type="ECO:0000256" key="8">
    <source>
        <dbReference type="PROSITE-ProRule" id="PRU00024"/>
    </source>
</evidence>
<dbReference type="SMART" id="SM00336">
    <property type="entry name" value="BBOX"/>
    <property type="match status" value="1"/>
</dbReference>
<evidence type="ECO:0000259" key="11">
    <source>
        <dbReference type="PROSITE" id="PS51017"/>
    </source>
</evidence>
<evidence type="ECO:0000313" key="13">
    <source>
        <dbReference type="Proteomes" id="UP001318860"/>
    </source>
</evidence>
<keyword evidence="3" id="KW-0479">Metal-binding</keyword>
<feature type="domain" description="B box-type" evidence="10">
    <location>
        <begin position="43"/>
        <end position="89"/>
    </location>
</feature>
<dbReference type="Proteomes" id="UP001318860">
    <property type="component" value="Unassembled WGS sequence"/>
</dbReference>
<evidence type="ECO:0000256" key="3">
    <source>
        <dbReference type="ARBA" id="ARBA00022723"/>
    </source>
</evidence>
<dbReference type="PROSITE" id="PS50119">
    <property type="entry name" value="ZF_BBOX"/>
    <property type="match status" value="2"/>
</dbReference>
<comment type="caution">
    <text evidence="12">The sequence shown here is derived from an EMBL/GenBank/DDBJ whole genome shotgun (WGS) entry which is preliminary data.</text>
</comment>
<evidence type="ECO:0000256" key="9">
    <source>
        <dbReference type="PROSITE-ProRule" id="PRU00357"/>
    </source>
</evidence>
<dbReference type="PROSITE" id="PS51017">
    <property type="entry name" value="CCT"/>
    <property type="match status" value="1"/>
</dbReference>
<dbReference type="PANTHER" id="PTHR31717">
    <property type="entry name" value="ZINC FINGER PROTEIN CONSTANS-LIKE 10"/>
    <property type="match status" value="1"/>
</dbReference>
<name>A0ABR0WRM6_REHGL</name>
<keyword evidence="13" id="KW-1185">Reference proteome</keyword>
<dbReference type="Pfam" id="PF06203">
    <property type="entry name" value="CCT"/>
    <property type="match status" value="1"/>
</dbReference>
<feature type="domain" description="CCT" evidence="11">
    <location>
        <begin position="329"/>
        <end position="371"/>
    </location>
</feature>
<comment type="subcellular location">
    <subcellularLocation>
        <location evidence="1 9">Nucleus</location>
    </subcellularLocation>
</comment>
<reference evidence="12 13" key="1">
    <citation type="journal article" date="2021" name="Comput. Struct. Biotechnol. J.">
        <title>De novo genome assembly of the potent medicinal plant Rehmannia glutinosa using nanopore technology.</title>
        <authorList>
            <person name="Ma L."/>
            <person name="Dong C."/>
            <person name="Song C."/>
            <person name="Wang X."/>
            <person name="Zheng X."/>
            <person name="Niu Y."/>
            <person name="Chen S."/>
            <person name="Feng W."/>
        </authorList>
    </citation>
    <scope>NUCLEOTIDE SEQUENCE [LARGE SCALE GENOMIC DNA]</scope>
    <source>
        <strain evidence="12">DH-2019</strain>
    </source>
</reference>
<feature type="domain" description="B box-type" evidence="10">
    <location>
        <begin position="1"/>
        <end position="47"/>
    </location>
</feature>
<evidence type="ECO:0000256" key="5">
    <source>
        <dbReference type="ARBA" id="ARBA00022771"/>
    </source>
</evidence>
<keyword evidence="7 9" id="KW-0539">Nucleus</keyword>
<proteinExistence type="inferred from homology"/>
<evidence type="ECO:0000313" key="12">
    <source>
        <dbReference type="EMBL" id="KAK6149606.1"/>
    </source>
</evidence>
<dbReference type="InterPro" id="IPR049808">
    <property type="entry name" value="CONSTANS-like_Bbox1"/>
</dbReference>
<dbReference type="PANTHER" id="PTHR31717:SF138">
    <property type="entry name" value="CONSTANS-LIKE PROTEIN DAYS TO HEADING ON CHROMOSOME 2"/>
    <property type="match status" value="1"/>
</dbReference>